<keyword evidence="2" id="KW-0489">Methyltransferase</keyword>
<dbReference type="GO" id="GO:0008168">
    <property type="term" value="F:methyltransferase activity"/>
    <property type="evidence" value="ECO:0007669"/>
    <property type="project" value="UniProtKB-KW"/>
</dbReference>
<gene>
    <name evidence="4" type="ORF">S01H1_73548</name>
</gene>
<accession>X0XZ52</accession>
<dbReference type="Gene3D" id="3.20.20.480">
    <property type="entry name" value="Trimethylamine methyltransferase-like"/>
    <property type="match status" value="1"/>
</dbReference>
<organism evidence="4">
    <name type="scientific">marine sediment metagenome</name>
    <dbReference type="NCBI Taxonomy" id="412755"/>
    <lineage>
        <taxon>unclassified sequences</taxon>
        <taxon>metagenomes</taxon>
        <taxon>ecological metagenomes</taxon>
    </lineage>
</organism>
<evidence type="ECO:0000313" key="4">
    <source>
        <dbReference type="EMBL" id="GAG29966.1"/>
    </source>
</evidence>
<dbReference type="Pfam" id="PF06253">
    <property type="entry name" value="MTTB"/>
    <property type="match status" value="1"/>
</dbReference>
<name>X0XZ52_9ZZZZ</name>
<evidence type="ECO:0008006" key="5">
    <source>
        <dbReference type="Google" id="ProtNLM"/>
    </source>
</evidence>
<dbReference type="InterPro" id="IPR010426">
    <property type="entry name" value="MTTB_MeTrfase"/>
</dbReference>
<protein>
    <recommendedName>
        <fullName evidence="5">Trimethylamine methyltransferase</fullName>
    </recommendedName>
</protein>
<evidence type="ECO:0000256" key="3">
    <source>
        <dbReference type="ARBA" id="ARBA00022679"/>
    </source>
</evidence>
<comment type="similarity">
    <text evidence="1">Belongs to the trimethylamine methyltransferase family.</text>
</comment>
<dbReference type="EMBL" id="BARS01049151">
    <property type="protein sequence ID" value="GAG29966.1"/>
    <property type="molecule type" value="Genomic_DNA"/>
</dbReference>
<sequence length="197" mass="21268">HPRTGDFDGGARETGLFYPVGVELAHNWGVPTLAAIGTSADTSGWESALGIASNMLMVALCGADTASGIGLRETSTLLTPEGLVLDADMYDMVRVDARGLDTSPEALALDVIKAVGPRGHFLRQKHTRQQLRKLDFSELTDQLSAGGGYRDPIEVAVEKTAWILENHHPEPLSETQQSELNRILQTAESELRVGAHR</sequence>
<dbReference type="AlphaFoldDB" id="X0XZ52"/>
<evidence type="ECO:0000256" key="2">
    <source>
        <dbReference type="ARBA" id="ARBA00022603"/>
    </source>
</evidence>
<feature type="non-terminal residue" evidence="4">
    <location>
        <position position="1"/>
    </location>
</feature>
<proteinExistence type="inferred from homology"/>
<dbReference type="GO" id="GO:0032259">
    <property type="term" value="P:methylation"/>
    <property type="evidence" value="ECO:0007669"/>
    <property type="project" value="UniProtKB-KW"/>
</dbReference>
<reference evidence="4" key="1">
    <citation type="journal article" date="2014" name="Front. Microbiol.">
        <title>High frequency of phylogenetically diverse reductive dehalogenase-homologous genes in deep subseafloor sedimentary metagenomes.</title>
        <authorList>
            <person name="Kawai M."/>
            <person name="Futagami T."/>
            <person name="Toyoda A."/>
            <person name="Takaki Y."/>
            <person name="Nishi S."/>
            <person name="Hori S."/>
            <person name="Arai W."/>
            <person name="Tsubouchi T."/>
            <person name="Morono Y."/>
            <person name="Uchiyama I."/>
            <person name="Ito T."/>
            <person name="Fujiyama A."/>
            <person name="Inagaki F."/>
            <person name="Takami H."/>
        </authorList>
    </citation>
    <scope>NUCLEOTIDE SEQUENCE</scope>
    <source>
        <strain evidence="4">Expedition CK06-06</strain>
    </source>
</reference>
<comment type="caution">
    <text evidence="4">The sequence shown here is derived from an EMBL/GenBank/DDBJ whole genome shotgun (WGS) entry which is preliminary data.</text>
</comment>
<dbReference type="GO" id="GO:0015948">
    <property type="term" value="P:methanogenesis"/>
    <property type="evidence" value="ECO:0007669"/>
    <property type="project" value="InterPro"/>
</dbReference>
<evidence type="ECO:0000256" key="1">
    <source>
        <dbReference type="ARBA" id="ARBA00007137"/>
    </source>
</evidence>
<keyword evidence="3" id="KW-0808">Transferase</keyword>
<dbReference type="InterPro" id="IPR038601">
    <property type="entry name" value="MttB-like_sf"/>
</dbReference>